<evidence type="ECO:0000256" key="1">
    <source>
        <dbReference type="SAM" id="Phobius"/>
    </source>
</evidence>
<keyword evidence="1" id="KW-0472">Membrane</keyword>
<accession>A0AAD9JNP1</accession>
<feature type="transmembrane region" description="Helical" evidence="1">
    <location>
        <begin position="167"/>
        <end position="192"/>
    </location>
</feature>
<evidence type="ECO:0000313" key="2">
    <source>
        <dbReference type="EMBL" id="KAK2156081.1"/>
    </source>
</evidence>
<keyword evidence="1" id="KW-0812">Transmembrane</keyword>
<evidence type="ECO:0000313" key="3">
    <source>
        <dbReference type="Proteomes" id="UP001208570"/>
    </source>
</evidence>
<name>A0AAD9JNP1_9ANNE</name>
<dbReference type="EMBL" id="JAODUP010000222">
    <property type="protein sequence ID" value="KAK2156081.1"/>
    <property type="molecule type" value="Genomic_DNA"/>
</dbReference>
<feature type="transmembrane region" description="Helical" evidence="1">
    <location>
        <begin position="48"/>
        <end position="69"/>
    </location>
</feature>
<dbReference type="Proteomes" id="UP001208570">
    <property type="component" value="Unassembled WGS sequence"/>
</dbReference>
<organism evidence="2 3">
    <name type="scientific">Paralvinella palmiformis</name>
    <dbReference type="NCBI Taxonomy" id="53620"/>
    <lineage>
        <taxon>Eukaryota</taxon>
        <taxon>Metazoa</taxon>
        <taxon>Spiralia</taxon>
        <taxon>Lophotrochozoa</taxon>
        <taxon>Annelida</taxon>
        <taxon>Polychaeta</taxon>
        <taxon>Sedentaria</taxon>
        <taxon>Canalipalpata</taxon>
        <taxon>Terebellida</taxon>
        <taxon>Terebelliformia</taxon>
        <taxon>Alvinellidae</taxon>
        <taxon>Paralvinella</taxon>
    </lineage>
</organism>
<sequence>MSSQSETVRPQTVRPQTVQYVAPTPQQAEAVYIHSIFHLKHDQYKGRLSVILGVLLIILQTLAIIINIVGVTLQHHRNEGQPFWKGNLAFATFPSIWCGIFIYISAGSAIAAGKFKTRGLIIAHLVLACVASVFALVCGCFTCAAIAHEADQDIETDTDKGSIAVAVIWLILSWLILVLIVWCAILCCKVLCCGRIKEAASIEMVTPINMPPGTLIVQTDTTGTVIVWTDTTGRVIVWTDTTGRVIVWTDTTGRVIVWTDTTGKLSVYFKYSDSMDRYYREECQLVDDDV</sequence>
<comment type="caution">
    <text evidence="2">The sequence shown here is derived from an EMBL/GenBank/DDBJ whole genome shotgun (WGS) entry which is preliminary data.</text>
</comment>
<reference evidence="2" key="1">
    <citation type="journal article" date="2023" name="Mol. Biol. Evol.">
        <title>Third-Generation Sequencing Reveals the Adaptive Role of the Epigenome in Three Deep-Sea Polychaetes.</title>
        <authorList>
            <person name="Perez M."/>
            <person name="Aroh O."/>
            <person name="Sun Y."/>
            <person name="Lan Y."/>
            <person name="Juniper S.K."/>
            <person name="Young C.R."/>
            <person name="Angers B."/>
            <person name="Qian P.Y."/>
        </authorList>
    </citation>
    <scope>NUCLEOTIDE SEQUENCE</scope>
    <source>
        <strain evidence="2">P08H-3</strain>
    </source>
</reference>
<dbReference type="PANTHER" id="PTHR23320:SF170">
    <property type="entry name" value="MEMBRANE SPANNING 4-DOMAINS A12"/>
    <property type="match status" value="1"/>
</dbReference>
<feature type="transmembrane region" description="Helical" evidence="1">
    <location>
        <begin position="125"/>
        <end position="147"/>
    </location>
</feature>
<keyword evidence="1" id="KW-1133">Transmembrane helix</keyword>
<keyword evidence="3" id="KW-1185">Reference proteome</keyword>
<gene>
    <name evidence="2" type="ORF">LSH36_222g03007</name>
</gene>
<protein>
    <submittedName>
        <fullName evidence="2">Uncharacterized protein</fullName>
    </submittedName>
</protein>
<feature type="transmembrane region" description="Helical" evidence="1">
    <location>
        <begin position="89"/>
        <end position="113"/>
    </location>
</feature>
<dbReference type="InterPro" id="IPR030417">
    <property type="entry name" value="MS4A"/>
</dbReference>
<dbReference type="AlphaFoldDB" id="A0AAD9JNP1"/>
<proteinExistence type="predicted"/>
<dbReference type="PANTHER" id="PTHR23320">
    <property type="entry name" value="MEMBRANE-SPANNING 4-DOMAINS SUBFAMILY A MS4A -RELATED"/>
    <property type="match status" value="1"/>
</dbReference>